<accession>A0ABC8KMZ1</accession>
<evidence type="ECO:0000313" key="1">
    <source>
        <dbReference type="EMBL" id="CAH8357210.1"/>
    </source>
</evidence>
<protein>
    <submittedName>
        <fullName evidence="1">Uncharacterized protein</fullName>
    </submittedName>
</protein>
<proteinExistence type="predicted"/>
<dbReference type="EMBL" id="CAKOAT010230709">
    <property type="protein sequence ID" value="CAH8357210.1"/>
    <property type="molecule type" value="Genomic_DNA"/>
</dbReference>
<evidence type="ECO:0000313" key="2">
    <source>
        <dbReference type="Proteomes" id="UP001642260"/>
    </source>
</evidence>
<dbReference type="Proteomes" id="UP001642260">
    <property type="component" value="Unassembled WGS sequence"/>
</dbReference>
<organism evidence="1 2">
    <name type="scientific">Eruca vesicaria subsp. sativa</name>
    <name type="common">Garden rocket</name>
    <name type="synonym">Eruca sativa</name>
    <dbReference type="NCBI Taxonomy" id="29727"/>
    <lineage>
        <taxon>Eukaryota</taxon>
        <taxon>Viridiplantae</taxon>
        <taxon>Streptophyta</taxon>
        <taxon>Embryophyta</taxon>
        <taxon>Tracheophyta</taxon>
        <taxon>Spermatophyta</taxon>
        <taxon>Magnoliopsida</taxon>
        <taxon>eudicotyledons</taxon>
        <taxon>Gunneridae</taxon>
        <taxon>Pentapetalae</taxon>
        <taxon>rosids</taxon>
        <taxon>malvids</taxon>
        <taxon>Brassicales</taxon>
        <taxon>Brassicaceae</taxon>
        <taxon>Brassiceae</taxon>
        <taxon>Eruca</taxon>
    </lineage>
</organism>
<keyword evidence="2" id="KW-1185">Reference proteome</keyword>
<dbReference type="AlphaFoldDB" id="A0ABC8KMZ1"/>
<name>A0ABC8KMZ1_ERUVS</name>
<comment type="caution">
    <text evidence="1">The sequence shown here is derived from an EMBL/GenBank/DDBJ whole genome shotgun (WGS) entry which is preliminary data.</text>
</comment>
<sequence length="81" mass="9705">MAVCFRDYDCNGNVDILQEFASDVAHKTWWKKARNWNGIRMKAEKGNYTDGHWKIKIKDKRLETCNEKFCYTESMLWHWGG</sequence>
<reference evidence="1 2" key="1">
    <citation type="submission" date="2022-03" db="EMBL/GenBank/DDBJ databases">
        <authorList>
            <person name="Macdonald S."/>
            <person name="Ahmed S."/>
            <person name="Newling K."/>
        </authorList>
    </citation>
    <scope>NUCLEOTIDE SEQUENCE [LARGE SCALE GENOMIC DNA]</scope>
</reference>
<gene>
    <name evidence="1" type="ORF">ERUC_LOCUS22965</name>
</gene>